<evidence type="ECO:0000256" key="1">
    <source>
        <dbReference type="ARBA" id="ARBA00001974"/>
    </source>
</evidence>
<proteinExistence type="inferred from homology"/>
<evidence type="ECO:0000259" key="6">
    <source>
        <dbReference type="Pfam" id="PF05199"/>
    </source>
</evidence>
<evidence type="ECO:0000256" key="2">
    <source>
        <dbReference type="ARBA" id="ARBA00010790"/>
    </source>
</evidence>
<reference evidence="8" key="1">
    <citation type="submission" date="2017-11" db="EMBL/GenBank/DDBJ databases">
        <authorList>
            <person name="Kuznetsova I."/>
            <person name="Sazanova A."/>
            <person name="Chirak E."/>
            <person name="Safronova V."/>
            <person name="Willems A."/>
        </authorList>
    </citation>
    <scope>NUCLEOTIDE SEQUENCE [LARGE SCALE GENOMIC DNA]</scope>
    <source>
        <strain evidence="8">STM 196</strain>
    </source>
</reference>
<comment type="similarity">
    <text evidence="2">Belongs to the GMC oxidoreductase family.</text>
</comment>
<feature type="domain" description="Glucose-methanol-choline oxidoreductase C-terminal" evidence="6">
    <location>
        <begin position="400"/>
        <end position="527"/>
    </location>
</feature>
<dbReference type="Pfam" id="PF05199">
    <property type="entry name" value="GMC_oxred_C"/>
    <property type="match status" value="1"/>
</dbReference>
<dbReference type="PANTHER" id="PTHR42784:SF1">
    <property type="entry name" value="PYRANOSE 2-OXIDASE"/>
    <property type="match status" value="1"/>
</dbReference>
<dbReference type="SUPFAM" id="SSF51905">
    <property type="entry name" value="FAD/NAD(P)-binding domain"/>
    <property type="match status" value="1"/>
</dbReference>
<dbReference type="AlphaFoldDB" id="A0A2P7BNV3"/>
<evidence type="ECO:0000256" key="5">
    <source>
        <dbReference type="ARBA" id="ARBA00023002"/>
    </source>
</evidence>
<evidence type="ECO:0000256" key="3">
    <source>
        <dbReference type="ARBA" id="ARBA00022630"/>
    </source>
</evidence>
<keyword evidence="5" id="KW-0560">Oxidoreductase</keyword>
<comment type="caution">
    <text evidence="7">The sequence shown here is derived from an EMBL/GenBank/DDBJ whole genome shotgun (WGS) entry which is preliminary data.</text>
</comment>
<keyword evidence="8" id="KW-1185">Reference proteome</keyword>
<dbReference type="InterPro" id="IPR007867">
    <property type="entry name" value="GMC_OxRtase_C"/>
</dbReference>
<dbReference type="Proteomes" id="UP000241444">
    <property type="component" value="Unassembled WGS sequence"/>
</dbReference>
<sequence>MIFGSADAELAVLDVCIVGAGPVGLALALKCEEFGLKVALLEAGSSEGFSDATQKFGEVKFTNNRHAVATAATSRGIGGTTALWGGRCVTFDDLDFDRREHVPFSGWPIKHSELHRHYREALTFLNCSESELQLTGTEFEDQDVLTSSIERWSVYPAVGPFYREHLRASKNVTVIAGVTVTDIVLDATGIHTDHLRVLSGGRISEIRAKAYVLAGGGLENARLLLATQQGWPEKFGGTDGPLGRFYQGHLTGYIAVIQFDNREAERALTFQRDAKGYYFRRRLQISPQTQRKNELLNSAFWLDPISIADPAHGSGSLSALYLLLTFSGLYEIFSNGLAPRTKPGRADHVRHLHNIRQSRMMPMGLVRVAASLFHRRFKSWVTLPNPAGRYLLRYHAEQMPSRDSRVSLLERQADTPIPAILVDYRIHEKDVDSVVRSHTLLDQWLRDNAIGRLEYLNDARERARRVLEQAFDGYHQIGLTRMSDNSRDGVVDMNCRVHDLSNLYLAGSSVFPAGGQANPTLPAVALACRLAHHLAFGR</sequence>
<evidence type="ECO:0000256" key="4">
    <source>
        <dbReference type="ARBA" id="ARBA00022827"/>
    </source>
</evidence>
<comment type="cofactor">
    <cofactor evidence="1">
        <name>FAD</name>
        <dbReference type="ChEBI" id="CHEBI:57692"/>
    </cofactor>
</comment>
<dbReference type="PRINTS" id="PR00420">
    <property type="entry name" value="RNGMNOXGNASE"/>
</dbReference>
<protein>
    <submittedName>
        <fullName evidence="7">GMC family oxidoreductase</fullName>
    </submittedName>
</protein>
<evidence type="ECO:0000313" key="7">
    <source>
        <dbReference type="EMBL" id="PSH68105.1"/>
    </source>
</evidence>
<dbReference type="InterPro" id="IPR051473">
    <property type="entry name" value="P2Ox-like"/>
</dbReference>
<keyword evidence="4" id="KW-0274">FAD</keyword>
<keyword evidence="3" id="KW-0285">Flavoprotein</keyword>
<dbReference type="PANTHER" id="PTHR42784">
    <property type="entry name" value="PYRANOSE 2-OXIDASE"/>
    <property type="match status" value="1"/>
</dbReference>
<gene>
    <name evidence="7" type="ORF">CU102_14315</name>
</gene>
<name>A0A2P7BNV3_9HYPH</name>
<accession>A0A2P7BNV3</accession>
<dbReference type="GO" id="GO:0016614">
    <property type="term" value="F:oxidoreductase activity, acting on CH-OH group of donors"/>
    <property type="evidence" value="ECO:0007669"/>
    <property type="project" value="InterPro"/>
</dbReference>
<dbReference type="RefSeq" id="WP_106711795.1">
    <property type="nucleotide sequence ID" value="NZ_PGGO01000010.1"/>
</dbReference>
<dbReference type="InterPro" id="IPR036188">
    <property type="entry name" value="FAD/NAD-bd_sf"/>
</dbReference>
<organism evidence="7 8">
    <name type="scientific">Phyllobacterium brassicacearum</name>
    <dbReference type="NCBI Taxonomy" id="314235"/>
    <lineage>
        <taxon>Bacteria</taxon>
        <taxon>Pseudomonadati</taxon>
        <taxon>Pseudomonadota</taxon>
        <taxon>Alphaproteobacteria</taxon>
        <taxon>Hyphomicrobiales</taxon>
        <taxon>Phyllobacteriaceae</taxon>
        <taxon>Phyllobacterium</taxon>
    </lineage>
</organism>
<dbReference type="Gene3D" id="3.50.50.60">
    <property type="entry name" value="FAD/NAD(P)-binding domain"/>
    <property type="match status" value="2"/>
</dbReference>
<dbReference type="OrthoDB" id="9798604at2"/>
<dbReference type="EMBL" id="PGGO01000010">
    <property type="protein sequence ID" value="PSH68105.1"/>
    <property type="molecule type" value="Genomic_DNA"/>
</dbReference>
<evidence type="ECO:0000313" key="8">
    <source>
        <dbReference type="Proteomes" id="UP000241444"/>
    </source>
</evidence>